<dbReference type="GO" id="GO:0016020">
    <property type="term" value="C:membrane"/>
    <property type="evidence" value="ECO:0007669"/>
    <property type="project" value="TreeGrafter"/>
</dbReference>
<dbReference type="InterPro" id="IPR001199">
    <property type="entry name" value="Cyt_B5-like_heme/steroid-bd"/>
</dbReference>
<dbReference type="Pfam" id="PF00173">
    <property type="entry name" value="Cyt-b5"/>
    <property type="match status" value="1"/>
</dbReference>
<dbReference type="GO" id="GO:0046872">
    <property type="term" value="F:metal ion binding"/>
    <property type="evidence" value="ECO:0007669"/>
    <property type="project" value="UniProtKB-UniRule"/>
</dbReference>
<gene>
    <name evidence="8" type="ORF">J5N97_004584</name>
</gene>
<evidence type="ECO:0000256" key="1">
    <source>
        <dbReference type="ARBA" id="ARBA00022617"/>
    </source>
</evidence>
<dbReference type="Gene3D" id="3.10.120.10">
    <property type="entry name" value="Cytochrome b5-like heme/steroid binding domain"/>
    <property type="match status" value="1"/>
</dbReference>
<feature type="signal peptide" evidence="6">
    <location>
        <begin position="1"/>
        <end position="15"/>
    </location>
</feature>
<comment type="caution">
    <text evidence="8">The sequence shown here is derived from an EMBL/GenBank/DDBJ whole genome shotgun (WGS) entry which is preliminary data.</text>
</comment>
<proteinExistence type="inferred from homology"/>
<feature type="domain" description="Cytochrome b5 heme-binding" evidence="7">
    <location>
        <begin position="41"/>
        <end position="116"/>
    </location>
</feature>
<comment type="similarity">
    <text evidence="4 5">Belongs to the cytochrome b5 family.</text>
</comment>
<dbReference type="Proteomes" id="UP001085076">
    <property type="component" value="Miscellaneous, Linkage group lg01"/>
</dbReference>
<dbReference type="FunFam" id="3.10.120.10:FF:000007">
    <property type="entry name" value="Sulfite oxidase, mitochondrial"/>
    <property type="match status" value="1"/>
</dbReference>
<dbReference type="PROSITE" id="PS00191">
    <property type="entry name" value="CYTOCHROME_B5_1"/>
    <property type="match status" value="1"/>
</dbReference>
<keyword evidence="9" id="KW-1185">Reference proteome</keyword>
<dbReference type="SMART" id="SM01117">
    <property type="entry name" value="Cyt-b5"/>
    <property type="match status" value="1"/>
</dbReference>
<dbReference type="AlphaFoldDB" id="A0A9D5D8M8"/>
<evidence type="ECO:0000259" key="7">
    <source>
        <dbReference type="PROSITE" id="PS50255"/>
    </source>
</evidence>
<dbReference type="InterPro" id="IPR018506">
    <property type="entry name" value="Cyt_B5_heme-BS"/>
</dbReference>
<evidence type="ECO:0000313" key="8">
    <source>
        <dbReference type="EMBL" id="KAJ0986228.1"/>
    </source>
</evidence>
<dbReference type="PRINTS" id="PR00363">
    <property type="entry name" value="CYTOCHROMEB5"/>
</dbReference>
<dbReference type="EMBL" id="JAGGNH010000001">
    <property type="protein sequence ID" value="KAJ0986228.1"/>
    <property type="molecule type" value="Genomic_DNA"/>
</dbReference>
<keyword evidence="3 5" id="KW-0408">Iron</keyword>
<dbReference type="InterPro" id="IPR050668">
    <property type="entry name" value="Cytochrome_b5"/>
</dbReference>
<dbReference type="SUPFAM" id="SSF55856">
    <property type="entry name" value="Cytochrome b5-like heme/steroid binding domain"/>
    <property type="match status" value="1"/>
</dbReference>
<protein>
    <recommendedName>
        <fullName evidence="7">Cytochrome b5 heme-binding domain-containing protein</fullName>
    </recommendedName>
</protein>
<name>A0A9D5D8M8_9LILI</name>
<keyword evidence="1 5" id="KW-0349">Heme</keyword>
<feature type="chain" id="PRO_5039588029" description="Cytochrome b5 heme-binding domain-containing protein" evidence="6">
    <location>
        <begin position="16"/>
        <end position="117"/>
    </location>
</feature>
<evidence type="ECO:0000256" key="2">
    <source>
        <dbReference type="ARBA" id="ARBA00022723"/>
    </source>
</evidence>
<accession>A0A9D5D8M8</accession>
<evidence type="ECO:0000256" key="6">
    <source>
        <dbReference type="SAM" id="SignalP"/>
    </source>
</evidence>
<dbReference type="PANTHER" id="PTHR19359">
    <property type="entry name" value="CYTOCHROME B5"/>
    <property type="match status" value="1"/>
</dbReference>
<dbReference type="PANTHER" id="PTHR19359:SF95">
    <property type="entry name" value="CYTOCHROME B5 TYPE B"/>
    <property type="match status" value="1"/>
</dbReference>
<sequence>MEMVVLISVILLVVASLLLFPRSHNKGKGKSSLSYVAHKTLKFHTKEEVSLHNTRNDCWIIVNDKVYDVTPYVEEHPGGDAILKHAGGDSTKGFYGPQHASRVFDMVDEFYIGDLKS</sequence>
<dbReference type="PROSITE" id="PS50255">
    <property type="entry name" value="CYTOCHROME_B5_2"/>
    <property type="match status" value="1"/>
</dbReference>
<dbReference type="InterPro" id="IPR036400">
    <property type="entry name" value="Cyt_B5-like_heme/steroid_sf"/>
</dbReference>
<reference evidence="8" key="2">
    <citation type="journal article" date="2022" name="Hortic Res">
        <title>The genome of Dioscorea zingiberensis sheds light on the biosynthesis, origin and evolution of the medicinally important diosgenin saponins.</title>
        <authorList>
            <person name="Li Y."/>
            <person name="Tan C."/>
            <person name="Li Z."/>
            <person name="Guo J."/>
            <person name="Li S."/>
            <person name="Chen X."/>
            <person name="Wang C."/>
            <person name="Dai X."/>
            <person name="Yang H."/>
            <person name="Song W."/>
            <person name="Hou L."/>
            <person name="Xu J."/>
            <person name="Tong Z."/>
            <person name="Xu A."/>
            <person name="Yuan X."/>
            <person name="Wang W."/>
            <person name="Yang Q."/>
            <person name="Chen L."/>
            <person name="Sun Z."/>
            <person name="Wang K."/>
            <person name="Pan B."/>
            <person name="Chen J."/>
            <person name="Bao Y."/>
            <person name="Liu F."/>
            <person name="Qi X."/>
            <person name="Gang D.R."/>
            <person name="Wen J."/>
            <person name="Li J."/>
        </authorList>
    </citation>
    <scope>NUCLEOTIDE SEQUENCE</scope>
    <source>
        <strain evidence="8">Dzin_1.0</strain>
    </source>
</reference>
<keyword evidence="2 5" id="KW-0479">Metal-binding</keyword>
<organism evidence="8 9">
    <name type="scientific">Dioscorea zingiberensis</name>
    <dbReference type="NCBI Taxonomy" id="325984"/>
    <lineage>
        <taxon>Eukaryota</taxon>
        <taxon>Viridiplantae</taxon>
        <taxon>Streptophyta</taxon>
        <taxon>Embryophyta</taxon>
        <taxon>Tracheophyta</taxon>
        <taxon>Spermatophyta</taxon>
        <taxon>Magnoliopsida</taxon>
        <taxon>Liliopsida</taxon>
        <taxon>Dioscoreales</taxon>
        <taxon>Dioscoreaceae</taxon>
        <taxon>Dioscorea</taxon>
    </lineage>
</organism>
<reference evidence="8" key="1">
    <citation type="submission" date="2021-03" db="EMBL/GenBank/DDBJ databases">
        <authorList>
            <person name="Li Z."/>
            <person name="Yang C."/>
        </authorList>
    </citation>
    <scope>NUCLEOTIDE SEQUENCE</scope>
    <source>
        <strain evidence="8">Dzin_1.0</strain>
        <tissue evidence="8">Leaf</tissue>
    </source>
</reference>
<evidence type="ECO:0000313" key="9">
    <source>
        <dbReference type="Proteomes" id="UP001085076"/>
    </source>
</evidence>
<dbReference type="OrthoDB" id="260519at2759"/>
<dbReference type="GO" id="GO:0020037">
    <property type="term" value="F:heme binding"/>
    <property type="evidence" value="ECO:0007669"/>
    <property type="project" value="UniProtKB-UniRule"/>
</dbReference>
<evidence type="ECO:0000256" key="4">
    <source>
        <dbReference type="ARBA" id="ARBA00038168"/>
    </source>
</evidence>
<keyword evidence="6" id="KW-0732">Signal</keyword>
<evidence type="ECO:0000256" key="3">
    <source>
        <dbReference type="ARBA" id="ARBA00023004"/>
    </source>
</evidence>
<evidence type="ECO:0000256" key="5">
    <source>
        <dbReference type="RuleBase" id="RU362121"/>
    </source>
</evidence>